<dbReference type="Proteomes" id="UP000193920">
    <property type="component" value="Unassembled WGS sequence"/>
</dbReference>
<organism evidence="1 2">
    <name type="scientific">Neocallimastix californiae</name>
    <dbReference type="NCBI Taxonomy" id="1754190"/>
    <lineage>
        <taxon>Eukaryota</taxon>
        <taxon>Fungi</taxon>
        <taxon>Fungi incertae sedis</taxon>
        <taxon>Chytridiomycota</taxon>
        <taxon>Chytridiomycota incertae sedis</taxon>
        <taxon>Neocallimastigomycetes</taxon>
        <taxon>Neocallimastigales</taxon>
        <taxon>Neocallimastigaceae</taxon>
        <taxon>Neocallimastix</taxon>
    </lineage>
</organism>
<dbReference type="EMBL" id="MCOG01000046">
    <property type="protein sequence ID" value="ORY68080.1"/>
    <property type="molecule type" value="Genomic_DNA"/>
</dbReference>
<dbReference type="AlphaFoldDB" id="A0A1Y2E932"/>
<sequence length="325" mass="37714">MQNTIIIKNTLKAYLEKQRSFKNLAKEIQYSLQYKEYKQTNLSIEEFIRKKWNISKAQAYRYVISAKVIDQLEGFDILPCYERICRALFNCAKTQSQMKLLWGSILQLAGNRPDCINSSHVNKMWKKLCSDKKYSKICHYEDEIINKVEKSLNKHSKDIKHKQLNNNKINFNKMNNNKNGNICDNSFEISSSSILNVPSVSPFTSPANSSTGLVESHQNEISSSCYPSPISSEFNICLNENIQYCEAPFPLNIYNSNLYCDINGNNQINSNLYYDMNRNNQINSNIISIPSNSYINIIEYPMIEIQYPLQPVNNKNYILFSDYQN</sequence>
<keyword evidence="2" id="KW-1185">Reference proteome</keyword>
<protein>
    <submittedName>
        <fullName evidence="1">Uncharacterized protein</fullName>
    </submittedName>
</protein>
<reference evidence="1 2" key="1">
    <citation type="submission" date="2016-08" db="EMBL/GenBank/DDBJ databases">
        <title>A Parts List for Fungal Cellulosomes Revealed by Comparative Genomics.</title>
        <authorList>
            <consortium name="DOE Joint Genome Institute"/>
            <person name="Haitjema C.H."/>
            <person name="Gilmore S.P."/>
            <person name="Henske J.K."/>
            <person name="Solomon K.V."/>
            <person name="De Groot R."/>
            <person name="Kuo A."/>
            <person name="Mondo S.J."/>
            <person name="Salamov A.A."/>
            <person name="Labutti K."/>
            <person name="Zhao Z."/>
            <person name="Chiniquy J."/>
            <person name="Barry K."/>
            <person name="Brewer H.M."/>
            <person name="Purvine S.O."/>
            <person name="Wright A.T."/>
            <person name="Boxma B."/>
            <person name="Van Alen T."/>
            <person name="Hackstein J.H."/>
            <person name="Baker S.E."/>
            <person name="Grigoriev I.V."/>
            <person name="O'Malley M.A."/>
        </authorList>
    </citation>
    <scope>NUCLEOTIDE SEQUENCE [LARGE SCALE GENOMIC DNA]</scope>
    <source>
        <strain evidence="1 2">G1</strain>
    </source>
</reference>
<comment type="caution">
    <text evidence="1">The sequence shown here is derived from an EMBL/GenBank/DDBJ whole genome shotgun (WGS) entry which is preliminary data.</text>
</comment>
<dbReference type="OrthoDB" id="5595153at2759"/>
<dbReference type="STRING" id="1754190.A0A1Y2E932"/>
<accession>A0A1Y2E932</accession>
<proteinExistence type="predicted"/>
<name>A0A1Y2E932_9FUNG</name>
<evidence type="ECO:0000313" key="1">
    <source>
        <dbReference type="EMBL" id="ORY68080.1"/>
    </source>
</evidence>
<evidence type="ECO:0000313" key="2">
    <source>
        <dbReference type="Proteomes" id="UP000193920"/>
    </source>
</evidence>
<gene>
    <name evidence="1" type="ORF">LY90DRAFT_504344</name>
</gene>